<keyword evidence="2" id="KW-1185">Reference proteome</keyword>
<sequence>MLIAGRRLPPCFLGERIISATSALIATFTGRVWFLCSTVSHGGSKTAPNQPKTPPDAYLHRRRDDGIWNLPGNVKRKRSRASRRLSVVLLSVKPDVVNRKSDDQMLPALQLSERYRTDGLPFIGFKLSVNHLMLYRETDN</sequence>
<protein>
    <submittedName>
        <fullName evidence="1">Uncharacterized protein</fullName>
    </submittedName>
</protein>
<dbReference type="AlphaFoldDB" id="A0A182U5E2"/>
<proteinExistence type="predicted"/>
<dbReference type="VEuPathDB" id="VectorBase:AMEC014205"/>
<dbReference type="EnsemblMetazoa" id="AMEC014205-RA">
    <property type="protein sequence ID" value="AMEC014205-PA"/>
    <property type="gene ID" value="AMEC014205"/>
</dbReference>
<accession>A0A182U5E2</accession>
<name>A0A182U5E2_9DIPT</name>
<reference evidence="2" key="1">
    <citation type="submission" date="2014-01" db="EMBL/GenBank/DDBJ databases">
        <title>The Genome Sequence of Anopheles melas CM1001059_A (V2).</title>
        <authorList>
            <consortium name="The Broad Institute Genomics Platform"/>
            <person name="Neafsey D.E."/>
            <person name="Besansky N."/>
            <person name="Howell P."/>
            <person name="Walton C."/>
            <person name="Young S.K."/>
            <person name="Zeng Q."/>
            <person name="Gargeya S."/>
            <person name="Fitzgerald M."/>
            <person name="Haas B."/>
            <person name="Abouelleil A."/>
            <person name="Allen A.W."/>
            <person name="Alvarado L."/>
            <person name="Arachchi H.M."/>
            <person name="Berlin A.M."/>
            <person name="Chapman S.B."/>
            <person name="Gainer-Dewar J."/>
            <person name="Goldberg J."/>
            <person name="Griggs A."/>
            <person name="Gujja S."/>
            <person name="Hansen M."/>
            <person name="Howarth C."/>
            <person name="Imamovic A."/>
            <person name="Ireland A."/>
            <person name="Larimer J."/>
            <person name="McCowan C."/>
            <person name="Murphy C."/>
            <person name="Pearson M."/>
            <person name="Poon T.W."/>
            <person name="Priest M."/>
            <person name="Roberts A."/>
            <person name="Saif S."/>
            <person name="Shea T."/>
            <person name="Sisk P."/>
            <person name="Sykes S."/>
            <person name="Wortman J."/>
            <person name="Nusbaum C."/>
            <person name="Birren B."/>
        </authorList>
    </citation>
    <scope>NUCLEOTIDE SEQUENCE [LARGE SCALE GENOMIC DNA]</scope>
    <source>
        <strain evidence="2">CM1001059</strain>
    </source>
</reference>
<evidence type="ECO:0000313" key="1">
    <source>
        <dbReference type="EnsemblMetazoa" id="AMEC014205-PA"/>
    </source>
</evidence>
<organism evidence="1 2">
    <name type="scientific">Anopheles melas</name>
    <dbReference type="NCBI Taxonomy" id="34690"/>
    <lineage>
        <taxon>Eukaryota</taxon>
        <taxon>Metazoa</taxon>
        <taxon>Ecdysozoa</taxon>
        <taxon>Arthropoda</taxon>
        <taxon>Hexapoda</taxon>
        <taxon>Insecta</taxon>
        <taxon>Pterygota</taxon>
        <taxon>Neoptera</taxon>
        <taxon>Endopterygota</taxon>
        <taxon>Diptera</taxon>
        <taxon>Nematocera</taxon>
        <taxon>Culicoidea</taxon>
        <taxon>Culicidae</taxon>
        <taxon>Anophelinae</taxon>
        <taxon>Anopheles</taxon>
    </lineage>
</organism>
<evidence type="ECO:0000313" key="2">
    <source>
        <dbReference type="Proteomes" id="UP000075902"/>
    </source>
</evidence>
<reference evidence="1" key="2">
    <citation type="submission" date="2020-05" db="UniProtKB">
        <authorList>
            <consortium name="EnsemblMetazoa"/>
        </authorList>
    </citation>
    <scope>IDENTIFICATION</scope>
    <source>
        <strain evidence="1">CM1001059</strain>
    </source>
</reference>
<dbReference type="Proteomes" id="UP000075902">
    <property type="component" value="Unassembled WGS sequence"/>
</dbReference>